<dbReference type="PANTHER" id="PTHR11476:SF7">
    <property type="entry name" value="HISTIDINE--TRNA LIGASE"/>
    <property type="match status" value="1"/>
</dbReference>
<dbReference type="InterPro" id="IPR045864">
    <property type="entry name" value="aa-tRNA-synth_II/BPL/LPL"/>
</dbReference>
<dbReference type="HAMAP" id="MF_00125">
    <property type="entry name" value="HisZ"/>
    <property type="match status" value="1"/>
</dbReference>
<organism evidence="5">
    <name type="scientific">hydrothermal vent metagenome</name>
    <dbReference type="NCBI Taxonomy" id="652676"/>
    <lineage>
        <taxon>unclassified sequences</taxon>
        <taxon>metagenomes</taxon>
        <taxon>ecological metagenomes</taxon>
    </lineage>
</organism>
<evidence type="ECO:0000313" key="5">
    <source>
        <dbReference type="EMBL" id="VAX13195.1"/>
    </source>
</evidence>
<keyword evidence="5" id="KW-0808">Transferase</keyword>
<dbReference type="PIRSF" id="PIRSF001549">
    <property type="entry name" value="His-tRNA_synth"/>
    <property type="match status" value="1"/>
</dbReference>
<sequence length="392" mass="43246">MKDERWLLPEGIEEVLPRQARALEGLRRRLLDIYDRWGYEQVMPPFIEYLESLLTGTGNDLDLQTFKLTDQLSGRMMGIRADMTPQVSRIAACHLQQDAPVRLCYMGSVIRTRPDSFASSRSPLQLGAELYGHSGVESDIEILGLMIETLHQSGIAQPYIDLGHVGIYRGLATQAGLSQTQEATLFDALQRKARPEIEACLTDWNLDDSVANMLLALVDLNGGDEVLEQAKEQLQNAVESVNAALENLAAIAAGLRQQQPQLNLHYDLAELRGYHYHTGLVFAAYIPGRGLAIAQGGRYDDIGEVFGNARPATGFSTDLKVLLETVPEAHDQPGAIFAPPDRFPELMQFISELRGQGERVIQALPGQKGGAAETGCEREIVKDGKGWIVREL</sequence>
<gene>
    <name evidence="5" type="ORF">MNBD_GAMMA24-1955</name>
</gene>
<dbReference type="GO" id="GO:0005737">
    <property type="term" value="C:cytoplasm"/>
    <property type="evidence" value="ECO:0007669"/>
    <property type="project" value="UniProtKB-SubCell"/>
</dbReference>
<dbReference type="PANTHER" id="PTHR11476">
    <property type="entry name" value="HISTIDYL-TRNA SYNTHETASE"/>
    <property type="match status" value="1"/>
</dbReference>
<protein>
    <submittedName>
        <fullName evidence="5">ATP phosphoribosyltransferase regulatory subunit</fullName>
        <ecNumber evidence="5">2.4.2.17</ecNumber>
    </submittedName>
</protein>
<dbReference type="InterPro" id="IPR004517">
    <property type="entry name" value="HisZ"/>
</dbReference>
<evidence type="ECO:0000256" key="1">
    <source>
        <dbReference type="ARBA" id="ARBA00004496"/>
    </source>
</evidence>
<keyword evidence="3" id="KW-0175">Coiled coil</keyword>
<evidence type="ECO:0000256" key="2">
    <source>
        <dbReference type="ARBA" id="ARBA00022490"/>
    </source>
</evidence>
<accession>A0A3B1C3D3</accession>
<dbReference type="Pfam" id="PF13393">
    <property type="entry name" value="tRNA-synt_His"/>
    <property type="match status" value="1"/>
</dbReference>
<dbReference type="InterPro" id="IPR004516">
    <property type="entry name" value="HisRS/HisZ"/>
</dbReference>
<dbReference type="Gene3D" id="3.30.930.10">
    <property type="entry name" value="Bira Bifunctional Protein, Domain 2"/>
    <property type="match status" value="1"/>
</dbReference>
<evidence type="ECO:0000259" key="4">
    <source>
        <dbReference type="Pfam" id="PF13393"/>
    </source>
</evidence>
<dbReference type="GO" id="GO:0003879">
    <property type="term" value="F:ATP phosphoribosyltransferase activity"/>
    <property type="evidence" value="ECO:0007669"/>
    <property type="project" value="UniProtKB-EC"/>
</dbReference>
<dbReference type="SUPFAM" id="SSF55681">
    <property type="entry name" value="Class II aaRS and biotin synthetases"/>
    <property type="match status" value="1"/>
</dbReference>
<keyword evidence="2" id="KW-0963">Cytoplasm</keyword>
<dbReference type="AlphaFoldDB" id="A0A3B1C3D3"/>
<reference evidence="5" key="1">
    <citation type="submission" date="2018-06" db="EMBL/GenBank/DDBJ databases">
        <authorList>
            <person name="Zhirakovskaya E."/>
        </authorList>
    </citation>
    <scope>NUCLEOTIDE SEQUENCE</scope>
</reference>
<comment type="subcellular location">
    <subcellularLocation>
        <location evidence="1">Cytoplasm</location>
    </subcellularLocation>
</comment>
<proteinExistence type="inferred from homology"/>
<dbReference type="EC" id="2.4.2.17" evidence="5"/>
<dbReference type="NCBIfam" id="NF008935">
    <property type="entry name" value="PRK12292.1-1"/>
    <property type="match status" value="1"/>
</dbReference>
<dbReference type="EMBL" id="UOFZ01000104">
    <property type="protein sequence ID" value="VAX13195.1"/>
    <property type="molecule type" value="Genomic_DNA"/>
</dbReference>
<name>A0A3B1C3D3_9ZZZZ</name>
<dbReference type="NCBIfam" id="TIGR00443">
    <property type="entry name" value="hisZ_biosyn_reg"/>
    <property type="match status" value="1"/>
</dbReference>
<dbReference type="InterPro" id="IPR041715">
    <property type="entry name" value="HisRS-like_core"/>
</dbReference>
<feature type="coiled-coil region" evidence="3">
    <location>
        <begin position="224"/>
        <end position="258"/>
    </location>
</feature>
<dbReference type="CDD" id="cd00773">
    <property type="entry name" value="HisRS-like_core"/>
    <property type="match status" value="1"/>
</dbReference>
<dbReference type="NCBIfam" id="NF009086">
    <property type="entry name" value="PRK12421.1"/>
    <property type="match status" value="1"/>
</dbReference>
<keyword evidence="5" id="KW-0328">Glycosyltransferase</keyword>
<dbReference type="GO" id="GO:0000105">
    <property type="term" value="P:L-histidine biosynthetic process"/>
    <property type="evidence" value="ECO:0007669"/>
    <property type="project" value="InterPro"/>
</dbReference>
<feature type="domain" description="Class II Histidinyl-tRNA synthetase (HisRS)-like catalytic core" evidence="4">
    <location>
        <begin position="11"/>
        <end position="321"/>
    </location>
</feature>
<evidence type="ECO:0000256" key="3">
    <source>
        <dbReference type="SAM" id="Coils"/>
    </source>
</evidence>